<dbReference type="InterPro" id="IPR045337">
    <property type="entry name" value="MmgE_PrpD_C"/>
</dbReference>
<dbReference type="OrthoDB" id="8680281at2"/>
<dbReference type="Pfam" id="PF03972">
    <property type="entry name" value="MmgE_PrpD_N"/>
    <property type="match status" value="1"/>
</dbReference>
<dbReference type="Pfam" id="PF19305">
    <property type="entry name" value="MmgE_PrpD_C"/>
    <property type="match status" value="1"/>
</dbReference>
<dbReference type="SUPFAM" id="SSF103378">
    <property type="entry name" value="2-methylcitrate dehydratase PrpD"/>
    <property type="match status" value="1"/>
</dbReference>
<dbReference type="InterPro" id="IPR036148">
    <property type="entry name" value="MmgE/PrpD_sf"/>
</dbReference>
<name>A0A3R7I5P1_9BURK</name>
<feature type="domain" description="MmgE/PrpD N-terminal" evidence="2">
    <location>
        <begin position="16"/>
        <end position="265"/>
    </location>
</feature>
<evidence type="ECO:0000256" key="1">
    <source>
        <dbReference type="ARBA" id="ARBA00006174"/>
    </source>
</evidence>
<dbReference type="AlphaFoldDB" id="A0A3R7I5P1"/>
<dbReference type="PANTHER" id="PTHR16943">
    <property type="entry name" value="2-METHYLCITRATE DEHYDRATASE-RELATED"/>
    <property type="match status" value="1"/>
</dbReference>
<evidence type="ECO:0008006" key="6">
    <source>
        <dbReference type="Google" id="ProtNLM"/>
    </source>
</evidence>
<dbReference type="Gene3D" id="1.10.4100.10">
    <property type="entry name" value="2-methylcitrate dehydratase PrpD"/>
    <property type="match status" value="1"/>
</dbReference>
<dbReference type="Gene3D" id="3.30.1330.120">
    <property type="entry name" value="2-methylcitrate dehydratase PrpD"/>
    <property type="match status" value="1"/>
</dbReference>
<dbReference type="RefSeq" id="WP_120348487.1">
    <property type="nucleotide sequence ID" value="NZ_MCAS01000056.1"/>
</dbReference>
<evidence type="ECO:0000259" key="3">
    <source>
        <dbReference type="Pfam" id="PF19305"/>
    </source>
</evidence>
<comment type="similarity">
    <text evidence="1">Belongs to the PrpD family.</text>
</comment>
<dbReference type="InterPro" id="IPR005656">
    <property type="entry name" value="MmgE_PrpD"/>
</dbReference>
<gene>
    <name evidence="4" type="ORF">BCY88_09910</name>
</gene>
<dbReference type="EMBL" id="MCAS01000056">
    <property type="protein sequence ID" value="RKF33369.1"/>
    <property type="molecule type" value="Genomic_DNA"/>
</dbReference>
<evidence type="ECO:0000313" key="4">
    <source>
        <dbReference type="EMBL" id="RKF33369.1"/>
    </source>
</evidence>
<dbReference type="GO" id="GO:0016829">
    <property type="term" value="F:lyase activity"/>
    <property type="evidence" value="ECO:0007669"/>
    <property type="project" value="InterPro"/>
</dbReference>
<evidence type="ECO:0000313" key="5">
    <source>
        <dbReference type="Proteomes" id="UP000283709"/>
    </source>
</evidence>
<sequence length="473" mass="50873">MTADTDVRSEPLTASEQIAEFVCSFDADRLIDSHRRQCSRTFVDTFAVAVAGKYEPASLSARKLVGFQGVGPGSPVGVVHGGARLWTDGTVTGCEAAALANGIFGHVLDYDDVTTPLRGHPSVVLWPALTAIGEARDLPGDRLVPAYVVGFEVLCKLSRVMAVPHYESGWHSTASIGVIGATAACAYLLSLDRSQVVNAIGLAVAQAAGCRENVGTQAKSFQAGQAAAAAVRAALFAESEFEASVRSLDGAHGYMHLYAQDEELAQSLGELGDLPLEIERAGIEVKQYPMCYATHRTLDALLSLRKDNELALEDVCHVQVETSNSALIPLTRHRPVTGLEGKFSIEYAVAAALMDGAVRLDTFTDDAVNRPSIQRFLACVESSEAEGALSPRWARVKVTLKNGRTVSRHIEILHGSAQDPLSDDELLRKVTDCLSFGRSDMDPQSLYDQAMNMHRVTVRELLDALTTRPNVQP</sequence>
<dbReference type="InterPro" id="IPR042183">
    <property type="entry name" value="MmgE/PrpD_sf_1"/>
</dbReference>
<dbReference type="InterPro" id="IPR045336">
    <property type="entry name" value="MmgE_PrpD_N"/>
</dbReference>
<proteinExistence type="inferred from homology"/>
<dbReference type="InterPro" id="IPR042188">
    <property type="entry name" value="MmgE/PrpD_sf_2"/>
</dbReference>
<organism evidence="4 5">
    <name type="scientific">Paraburkholderia fungorum</name>
    <dbReference type="NCBI Taxonomy" id="134537"/>
    <lineage>
        <taxon>Bacteria</taxon>
        <taxon>Pseudomonadati</taxon>
        <taxon>Pseudomonadota</taxon>
        <taxon>Betaproteobacteria</taxon>
        <taxon>Burkholderiales</taxon>
        <taxon>Burkholderiaceae</taxon>
        <taxon>Paraburkholderia</taxon>
    </lineage>
</organism>
<accession>A0A3R7I5P1</accession>
<feature type="domain" description="MmgE/PrpD C-terminal" evidence="3">
    <location>
        <begin position="288"/>
        <end position="435"/>
    </location>
</feature>
<comment type="caution">
    <text evidence="4">The sequence shown here is derived from an EMBL/GenBank/DDBJ whole genome shotgun (WGS) entry which is preliminary data.</text>
</comment>
<evidence type="ECO:0000259" key="2">
    <source>
        <dbReference type="Pfam" id="PF03972"/>
    </source>
</evidence>
<dbReference type="PANTHER" id="PTHR16943:SF8">
    <property type="entry name" value="2-METHYLCITRATE DEHYDRATASE"/>
    <property type="match status" value="1"/>
</dbReference>
<dbReference type="Proteomes" id="UP000283709">
    <property type="component" value="Unassembled WGS sequence"/>
</dbReference>
<reference evidence="4 5" key="1">
    <citation type="submission" date="2016-07" db="EMBL/GenBank/DDBJ databases">
        <title>Genome analysis of Burkholderia fungorum ES3-20.</title>
        <authorList>
            <person name="Xu D."/>
            <person name="Yao R."/>
            <person name="Zheng S."/>
        </authorList>
    </citation>
    <scope>NUCLEOTIDE SEQUENCE [LARGE SCALE GENOMIC DNA]</scope>
    <source>
        <strain evidence="4 5">ES3-20</strain>
    </source>
</reference>
<protein>
    <recommendedName>
        <fullName evidence="6">MmgE/PrpD family protein</fullName>
    </recommendedName>
</protein>